<dbReference type="PATRIC" id="fig|2198.3.peg.2116"/>
<name>A0A117ME36_9EURY</name>
<protein>
    <submittedName>
        <fullName evidence="2">Uncharacterized protein</fullName>
    </submittedName>
</protein>
<dbReference type="EMBL" id="LGHE01000290">
    <property type="protein sequence ID" value="KUK98964.1"/>
    <property type="molecule type" value="Genomic_DNA"/>
</dbReference>
<proteinExistence type="predicted"/>
<evidence type="ECO:0000256" key="1">
    <source>
        <dbReference type="SAM" id="Phobius"/>
    </source>
</evidence>
<accession>A0A117ME36</accession>
<feature type="transmembrane region" description="Helical" evidence="1">
    <location>
        <begin position="134"/>
        <end position="153"/>
    </location>
</feature>
<dbReference type="AlphaFoldDB" id="A0A117ME36"/>
<sequence>AAVPPTAAHFFVMVWYRRKENLVDPNPVSILRHALRSGEQGGGSTKRRRAIVEKAVDAVLVVAILRVYLYAFLASSIDQVLWLPVLIVIGILLTRIVFIDGGERRVTFARSVVFDLTAAGILRLRYLVLGYPVIPPFQEIVLVGIVSFGALYLRERRRVPGGTD</sequence>
<feature type="transmembrane region" description="Helical" evidence="1">
    <location>
        <begin position="55"/>
        <end position="74"/>
    </location>
</feature>
<gene>
    <name evidence="2" type="ORF">XE10_1933</name>
</gene>
<evidence type="ECO:0000313" key="3">
    <source>
        <dbReference type="Proteomes" id="UP000054598"/>
    </source>
</evidence>
<evidence type="ECO:0000313" key="2">
    <source>
        <dbReference type="EMBL" id="KUK98964.1"/>
    </source>
</evidence>
<feature type="non-terminal residue" evidence="2">
    <location>
        <position position="1"/>
    </location>
</feature>
<keyword evidence="1" id="KW-0812">Transmembrane</keyword>
<keyword evidence="1" id="KW-0472">Membrane</keyword>
<reference evidence="3" key="1">
    <citation type="journal article" date="2015" name="MBio">
        <title>Genome-Resolved Metagenomic Analysis Reveals Roles for Candidate Phyla and Other Microbial Community Members in Biogeochemical Transformations in Oil Reservoirs.</title>
        <authorList>
            <person name="Hu P."/>
            <person name="Tom L."/>
            <person name="Singh A."/>
            <person name="Thomas B.C."/>
            <person name="Baker B.J."/>
            <person name="Piceno Y.M."/>
            <person name="Andersen G.L."/>
            <person name="Banfield J.F."/>
        </authorList>
    </citation>
    <scope>NUCLEOTIDE SEQUENCE [LARGE SCALE GENOMIC DNA]</scope>
</reference>
<organism evidence="2 3">
    <name type="scientific">Methanoculleus marisnigri</name>
    <dbReference type="NCBI Taxonomy" id="2198"/>
    <lineage>
        <taxon>Archaea</taxon>
        <taxon>Methanobacteriati</taxon>
        <taxon>Methanobacteriota</taxon>
        <taxon>Stenosarchaea group</taxon>
        <taxon>Methanomicrobia</taxon>
        <taxon>Methanomicrobiales</taxon>
        <taxon>Methanomicrobiaceae</taxon>
        <taxon>Methanoculleus</taxon>
    </lineage>
</organism>
<feature type="transmembrane region" description="Helical" evidence="1">
    <location>
        <begin position="80"/>
        <end position="99"/>
    </location>
</feature>
<feature type="transmembrane region" description="Helical" evidence="1">
    <location>
        <begin position="111"/>
        <end position="128"/>
    </location>
</feature>
<keyword evidence="1" id="KW-1133">Transmembrane helix</keyword>
<dbReference type="Proteomes" id="UP000054598">
    <property type="component" value="Unassembled WGS sequence"/>
</dbReference>
<comment type="caution">
    <text evidence="2">The sequence shown here is derived from an EMBL/GenBank/DDBJ whole genome shotgun (WGS) entry which is preliminary data.</text>
</comment>